<keyword evidence="13" id="KW-1185">Reference proteome</keyword>
<dbReference type="PRINTS" id="PR00926">
    <property type="entry name" value="MITOCARRIER"/>
</dbReference>
<dbReference type="GO" id="GO:0055085">
    <property type="term" value="P:transmembrane transport"/>
    <property type="evidence" value="ECO:0007669"/>
    <property type="project" value="InterPro"/>
</dbReference>
<name>A0A150GJJ0_GONPE</name>
<evidence type="ECO:0000313" key="12">
    <source>
        <dbReference type="EMBL" id="KXZ49978.1"/>
    </source>
</evidence>
<dbReference type="AlphaFoldDB" id="A0A150GJJ0"/>
<comment type="caution">
    <text evidence="12">The sequence shown here is derived from an EMBL/GenBank/DDBJ whole genome shotgun (WGS) entry which is preliminary data.</text>
</comment>
<dbReference type="PROSITE" id="PS50920">
    <property type="entry name" value="SOLCAR"/>
    <property type="match status" value="3"/>
</dbReference>
<feature type="signal peptide" evidence="11">
    <location>
        <begin position="1"/>
        <end position="19"/>
    </location>
</feature>
<comment type="subcellular location">
    <subcellularLocation>
        <location evidence="1">Membrane</location>
        <topology evidence="1">Multi-pass membrane protein</topology>
    </subcellularLocation>
</comment>
<feature type="chain" id="PRO_5007562087" evidence="11">
    <location>
        <begin position="20"/>
        <end position="419"/>
    </location>
</feature>
<sequence length="419" mass="42054">MWVWPVWVVAATAAAGALSRSLAQMSIHPLDTVKTRLQVSAASGPPQLRLWRAVMASPALRPRALAAWAGPAGLRDLFLGAGAALAGTLPSAALYFSAEAGLRGWMAETLSVDKESAPCRLVASSAAAALSALIRVPADVIKHRVQAYAYPSSGAAARHILATRGPAGLYAGFGATLLRDAPEIVIQFTAYRQLKSLIAYLSPPSPEAAAAGGSAAAAAEHLLLGGAAGAVAALATTPLDVLKTQLQCGAATSVGAALRGVLAAGGPKALFRGLAPRLAQTTLCSAIFFSLFEASKQQLARLPTAPSAEADETTVTAAAASLTAPLPYAAMFAAAATGGGEQLAALAPWGMPPPLPLPPSGRGRRRSSASGSGGSADAAFWAVAAQWGQGPLAPVAEYAYAYAGAAVPPPSASPALSFA</sequence>
<evidence type="ECO:0000256" key="9">
    <source>
        <dbReference type="RuleBase" id="RU000488"/>
    </source>
</evidence>
<evidence type="ECO:0000256" key="5">
    <source>
        <dbReference type="ARBA" id="ARBA00022737"/>
    </source>
</evidence>
<keyword evidence="5" id="KW-0677">Repeat</keyword>
<accession>A0A150GJJ0</accession>
<organism evidence="12 13">
    <name type="scientific">Gonium pectorale</name>
    <name type="common">Green alga</name>
    <dbReference type="NCBI Taxonomy" id="33097"/>
    <lineage>
        <taxon>Eukaryota</taxon>
        <taxon>Viridiplantae</taxon>
        <taxon>Chlorophyta</taxon>
        <taxon>core chlorophytes</taxon>
        <taxon>Chlorophyceae</taxon>
        <taxon>CS clade</taxon>
        <taxon>Chlamydomonadales</taxon>
        <taxon>Volvocaceae</taxon>
        <taxon>Gonium</taxon>
    </lineage>
</organism>
<feature type="region of interest" description="Disordered" evidence="10">
    <location>
        <begin position="350"/>
        <end position="371"/>
    </location>
</feature>
<evidence type="ECO:0000256" key="3">
    <source>
        <dbReference type="ARBA" id="ARBA00022448"/>
    </source>
</evidence>
<reference evidence="13" key="1">
    <citation type="journal article" date="2016" name="Nat. Commun.">
        <title>The Gonium pectorale genome demonstrates co-option of cell cycle regulation during the evolution of multicellularity.</title>
        <authorList>
            <person name="Hanschen E.R."/>
            <person name="Marriage T.N."/>
            <person name="Ferris P.J."/>
            <person name="Hamaji T."/>
            <person name="Toyoda A."/>
            <person name="Fujiyama A."/>
            <person name="Neme R."/>
            <person name="Noguchi H."/>
            <person name="Minakuchi Y."/>
            <person name="Suzuki M."/>
            <person name="Kawai-Toyooka H."/>
            <person name="Smith D.R."/>
            <person name="Sparks H."/>
            <person name="Anderson J."/>
            <person name="Bakaric R."/>
            <person name="Luria V."/>
            <person name="Karger A."/>
            <person name="Kirschner M.W."/>
            <person name="Durand P.M."/>
            <person name="Michod R.E."/>
            <person name="Nozaki H."/>
            <person name="Olson B.J."/>
        </authorList>
    </citation>
    <scope>NUCLEOTIDE SEQUENCE [LARGE SCALE GENOMIC DNA]</scope>
    <source>
        <strain evidence="13">NIES-2863</strain>
    </source>
</reference>
<dbReference type="InterPro" id="IPR018108">
    <property type="entry name" value="MCP_transmembrane"/>
</dbReference>
<dbReference type="Pfam" id="PF00153">
    <property type="entry name" value="Mito_carr"/>
    <property type="match status" value="3"/>
</dbReference>
<feature type="repeat" description="Solcar" evidence="8">
    <location>
        <begin position="220"/>
        <end position="298"/>
    </location>
</feature>
<evidence type="ECO:0000256" key="2">
    <source>
        <dbReference type="ARBA" id="ARBA00006375"/>
    </source>
</evidence>
<keyword evidence="7 8" id="KW-0472">Membrane</keyword>
<dbReference type="EMBL" id="LSYV01000019">
    <property type="protein sequence ID" value="KXZ49978.1"/>
    <property type="molecule type" value="Genomic_DNA"/>
</dbReference>
<dbReference type="SUPFAM" id="SSF103506">
    <property type="entry name" value="Mitochondrial carrier"/>
    <property type="match status" value="1"/>
</dbReference>
<keyword evidence="11" id="KW-0732">Signal</keyword>
<evidence type="ECO:0000256" key="7">
    <source>
        <dbReference type="ARBA" id="ARBA00023136"/>
    </source>
</evidence>
<proteinExistence type="inferred from homology"/>
<keyword evidence="3 9" id="KW-0813">Transport</keyword>
<evidence type="ECO:0000256" key="10">
    <source>
        <dbReference type="SAM" id="MobiDB-lite"/>
    </source>
</evidence>
<protein>
    <submittedName>
        <fullName evidence="12">Uncharacterized protein</fullName>
    </submittedName>
</protein>
<evidence type="ECO:0000256" key="11">
    <source>
        <dbReference type="SAM" id="SignalP"/>
    </source>
</evidence>
<feature type="repeat" description="Solcar" evidence="8">
    <location>
        <begin position="115"/>
        <end position="197"/>
    </location>
</feature>
<feature type="repeat" description="Solcar" evidence="8">
    <location>
        <begin position="7"/>
        <end position="105"/>
    </location>
</feature>
<evidence type="ECO:0000256" key="4">
    <source>
        <dbReference type="ARBA" id="ARBA00022692"/>
    </source>
</evidence>
<dbReference type="Gene3D" id="1.50.40.10">
    <property type="entry name" value="Mitochondrial carrier domain"/>
    <property type="match status" value="2"/>
</dbReference>
<feature type="compositionally biased region" description="Pro residues" evidence="10">
    <location>
        <begin position="350"/>
        <end position="359"/>
    </location>
</feature>
<evidence type="ECO:0000256" key="1">
    <source>
        <dbReference type="ARBA" id="ARBA00004141"/>
    </source>
</evidence>
<dbReference type="InterPro" id="IPR002067">
    <property type="entry name" value="MCP"/>
</dbReference>
<dbReference type="PANTHER" id="PTHR45667">
    <property type="entry name" value="S-ADENOSYLMETHIONINE MITOCHONDRIAL CARRIER PROTEIN"/>
    <property type="match status" value="1"/>
</dbReference>
<dbReference type="GO" id="GO:0016020">
    <property type="term" value="C:membrane"/>
    <property type="evidence" value="ECO:0007669"/>
    <property type="project" value="UniProtKB-SubCell"/>
</dbReference>
<evidence type="ECO:0000256" key="8">
    <source>
        <dbReference type="PROSITE-ProRule" id="PRU00282"/>
    </source>
</evidence>
<evidence type="ECO:0000256" key="6">
    <source>
        <dbReference type="ARBA" id="ARBA00022989"/>
    </source>
</evidence>
<keyword evidence="4 8" id="KW-0812">Transmembrane</keyword>
<dbReference type="InterPro" id="IPR023395">
    <property type="entry name" value="MCP_dom_sf"/>
</dbReference>
<dbReference type="Proteomes" id="UP000075714">
    <property type="component" value="Unassembled WGS sequence"/>
</dbReference>
<keyword evidence="6" id="KW-1133">Transmembrane helix</keyword>
<dbReference type="OrthoDB" id="415315at2759"/>
<gene>
    <name evidence="12" type="ORF">GPECTOR_18g134</name>
</gene>
<comment type="similarity">
    <text evidence="2 9">Belongs to the mitochondrial carrier (TC 2.A.29) family.</text>
</comment>
<evidence type="ECO:0000313" key="13">
    <source>
        <dbReference type="Proteomes" id="UP000075714"/>
    </source>
</evidence>